<dbReference type="EC" id="2.6.1.62" evidence="11"/>
<evidence type="ECO:0000256" key="1">
    <source>
        <dbReference type="ARBA" id="ARBA00001933"/>
    </source>
</evidence>
<organism evidence="12 13">
    <name type="scientific">Kyrpidia spormannii</name>
    <dbReference type="NCBI Taxonomy" id="2055160"/>
    <lineage>
        <taxon>Bacteria</taxon>
        <taxon>Bacillati</taxon>
        <taxon>Bacillota</taxon>
        <taxon>Bacilli</taxon>
        <taxon>Bacillales</taxon>
        <taxon>Alicyclobacillaceae</taxon>
        <taxon>Kyrpidia</taxon>
    </lineage>
</organism>
<comment type="pathway">
    <text evidence="11">Cofactor biosynthesis; biotin biosynthesis; 7,8-diaminononanoate from 8-amino-7-oxononanoate (SAM route): step 1/1.</text>
</comment>
<dbReference type="InterPro" id="IPR005815">
    <property type="entry name" value="BioA"/>
</dbReference>
<evidence type="ECO:0000256" key="8">
    <source>
        <dbReference type="ARBA" id="ARBA00022756"/>
    </source>
</evidence>
<dbReference type="InterPro" id="IPR015422">
    <property type="entry name" value="PyrdxlP-dep_Trfase_small"/>
</dbReference>
<dbReference type="FunFam" id="3.40.640.10:FF:000078">
    <property type="entry name" value="Adenosylmethionine-8-amino-7-oxononanoate aminotransferase"/>
    <property type="match status" value="1"/>
</dbReference>
<dbReference type="InterPro" id="IPR015421">
    <property type="entry name" value="PyrdxlP-dep_Trfase_major"/>
</dbReference>
<feature type="binding site" evidence="11">
    <location>
        <position position="414"/>
    </location>
    <ligand>
        <name>substrate</name>
    </ligand>
</feature>
<dbReference type="InterPro" id="IPR049704">
    <property type="entry name" value="Aminotrans_3_PPA_site"/>
</dbReference>
<dbReference type="PANTHER" id="PTHR42684">
    <property type="entry name" value="ADENOSYLMETHIONINE-8-AMINO-7-OXONONANOATE AMINOTRANSFERASE"/>
    <property type="match status" value="1"/>
</dbReference>
<evidence type="ECO:0000256" key="10">
    <source>
        <dbReference type="ARBA" id="ARBA00060970"/>
    </source>
</evidence>
<feature type="binding site" evidence="11">
    <location>
        <position position="149"/>
    </location>
    <ligand>
        <name>substrate</name>
    </ligand>
</feature>
<dbReference type="PANTHER" id="PTHR42684:SF17">
    <property type="entry name" value="ADENOSYLMETHIONINE-8-AMINO-7-OXONONANOATE AMINOTRANSFERASE"/>
    <property type="match status" value="1"/>
</dbReference>
<keyword evidence="5 11" id="KW-0032">Aminotransferase</keyword>
<comment type="cofactor">
    <cofactor evidence="1 11">
        <name>pyridoxal 5'-phosphate</name>
        <dbReference type="ChEBI" id="CHEBI:597326"/>
    </cofactor>
</comment>
<dbReference type="Pfam" id="PF00202">
    <property type="entry name" value="Aminotran_3"/>
    <property type="match status" value="1"/>
</dbReference>
<dbReference type="PROSITE" id="PS00600">
    <property type="entry name" value="AA_TRANSFER_CLASS_3"/>
    <property type="match status" value="1"/>
</dbReference>
<feature type="binding site" evidence="11">
    <location>
        <position position="284"/>
    </location>
    <ligand>
        <name>substrate</name>
    </ligand>
</feature>
<comment type="catalytic activity">
    <reaction evidence="11">
        <text>(8S)-8-amino-7-oxononanoate + S-adenosyl-L-methionine = S-adenosyl-4-methylsulfanyl-2-oxobutanoate + (7R,8S)-7,8-diammoniononanoate</text>
        <dbReference type="Rhea" id="RHEA:16861"/>
        <dbReference type="ChEBI" id="CHEBI:16490"/>
        <dbReference type="ChEBI" id="CHEBI:59789"/>
        <dbReference type="ChEBI" id="CHEBI:149468"/>
        <dbReference type="ChEBI" id="CHEBI:149469"/>
        <dbReference type="EC" id="2.6.1.62"/>
    </reaction>
</comment>
<keyword evidence="4 11" id="KW-0963">Cytoplasm</keyword>
<reference evidence="12 13" key="1">
    <citation type="submission" date="2020-04" db="EMBL/GenBank/DDBJ databases">
        <authorList>
            <person name="Hogendoorn C."/>
        </authorList>
    </citation>
    <scope>NUCLEOTIDE SEQUENCE [LARGE SCALE GENOMIC DNA]</scope>
    <source>
        <strain evidence="12">COOX1</strain>
    </source>
</reference>
<evidence type="ECO:0000256" key="11">
    <source>
        <dbReference type="HAMAP-Rule" id="MF_00834"/>
    </source>
</evidence>
<dbReference type="InterPro" id="IPR015424">
    <property type="entry name" value="PyrdxlP-dep_Trfase"/>
</dbReference>
<protein>
    <recommendedName>
        <fullName evidence="11">Adenosylmethionine-8-amino-7-oxononanoate aminotransferase</fullName>
        <ecNumber evidence="11">2.6.1.62</ecNumber>
    </recommendedName>
    <alternativeName>
        <fullName evidence="11">7,8-diamino-pelargonic acid aminotransferase</fullName>
        <shortName evidence="11">DAPA AT</shortName>
        <shortName evidence="11">DAPA aminotransferase</shortName>
    </alternativeName>
    <alternativeName>
        <fullName evidence="11">7,8-diaminononanoate synthase</fullName>
        <shortName evidence="11">DANS</shortName>
    </alternativeName>
    <alternativeName>
        <fullName evidence="11">Diaminopelargonic acid synthase</fullName>
    </alternativeName>
</protein>
<dbReference type="NCBIfam" id="TIGR00508">
    <property type="entry name" value="bioA"/>
    <property type="match status" value="1"/>
</dbReference>
<sequence>MERYLRFLEKSRRYVWNPFTQMKDFFDQEPVIVERGEGVWLEDVRGRRYYDGVSSLWLNVHGHRVPELDRAIADQLGKIAHCTMLGQLNVPAVELAERLVEISPPGLNKVFYSDSGAEAVEIAIKMAYQFWQHMGHPEKRKFITMTGAYHGDTLGAVSVGAIDLYHRAYGALLFETVRVPYPYCYRCPLNQEPKTCGFACLHLLSQALEAHGGETAALIVEPEMQGAAGMIAMPDGFLREVRDLCTRWDVLMIADEVAVGFGRTGKMFACEHTGVSPDFLTCGKGLTGGYLPVAATLTTDRVYEAFLGEPWEEKTFYHGHSYTGNPLGCAAALANLDLFDETQLVDRVQKNEAYLRKRLQKLIDHPHVGDIRIKGMMVGIELVADRATKEPFPARRLMGAAVCRKARDEGMIIRPLGDVVVFMPPLATPEGDLEAMTDILIRAVEEGAVS</sequence>
<feature type="binding site" evidence="11">
    <location>
        <position position="255"/>
    </location>
    <ligand>
        <name>pyridoxal 5'-phosphate</name>
        <dbReference type="ChEBI" id="CHEBI:597326"/>
    </ligand>
</feature>
<dbReference type="Gene3D" id="3.90.1150.10">
    <property type="entry name" value="Aspartate Aminotransferase, domain 1"/>
    <property type="match status" value="1"/>
</dbReference>
<dbReference type="InterPro" id="IPR005814">
    <property type="entry name" value="Aminotrans_3"/>
</dbReference>
<dbReference type="SUPFAM" id="SSF53383">
    <property type="entry name" value="PLP-dependent transferases"/>
    <property type="match status" value="1"/>
</dbReference>
<evidence type="ECO:0000256" key="6">
    <source>
        <dbReference type="ARBA" id="ARBA00022679"/>
    </source>
</evidence>
<comment type="function">
    <text evidence="11">Catalyzes the transfer of the alpha-amino group from S-adenosyl-L-methionine (SAM) to 7-keto-8-aminopelargonic acid (KAPA) to form 7,8-diaminopelargonic acid (DAPA). It is the only aminotransferase known to utilize SAM as an amino donor.</text>
</comment>
<dbReference type="PIRSF" id="PIRSF000521">
    <property type="entry name" value="Transaminase_4ab_Lys_Orn"/>
    <property type="match status" value="1"/>
</dbReference>
<proteinExistence type="inferred from homology"/>
<keyword evidence="6 11" id="KW-0808">Transferase</keyword>
<evidence type="ECO:0000256" key="3">
    <source>
        <dbReference type="ARBA" id="ARBA00011738"/>
    </source>
</evidence>
<dbReference type="GO" id="GO:0005737">
    <property type="term" value="C:cytoplasm"/>
    <property type="evidence" value="ECO:0007669"/>
    <property type="project" value="UniProtKB-SubCell"/>
</dbReference>
<dbReference type="GO" id="GO:0030170">
    <property type="term" value="F:pyridoxal phosphate binding"/>
    <property type="evidence" value="ECO:0007669"/>
    <property type="project" value="UniProtKB-UniRule"/>
</dbReference>
<evidence type="ECO:0000256" key="9">
    <source>
        <dbReference type="ARBA" id="ARBA00022898"/>
    </source>
</evidence>
<comment type="caution">
    <text evidence="11">Lacks conserved residue(s) required for the propagation of feature annotation.</text>
</comment>
<evidence type="ECO:0000256" key="5">
    <source>
        <dbReference type="ARBA" id="ARBA00022576"/>
    </source>
</evidence>
<feature type="binding site" evidence="11">
    <location>
        <begin position="116"/>
        <end position="117"/>
    </location>
    <ligand>
        <name>pyridoxal 5'-phosphate</name>
        <dbReference type="ChEBI" id="CHEBI:597326"/>
    </ligand>
</feature>
<keyword evidence="7 11" id="KW-0949">S-adenosyl-L-methionine</keyword>
<evidence type="ECO:0000256" key="2">
    <source>
        <dbReference type="ARBA" id="ARBA00004496"/>
    </source>
</evidence>
<keyword evidence="8 11" id="KW-0093">Biotin biosynthesis</keyword>
<comment type="similarity">
    <text evidence="10 11">Belongs to the class-III pyridoxal-phosphate-dependent aminotransferase family. BioA subfamily.</text>
</comment>
<dbReference type="Gene3D" id="3.40.640.10">
    <property type="entry name" value="Type I PLP-dependent aspartate aminotransferase-like (Major domain)"/>
    <property type="match status" value="1"/>
</dbReference>
<evidence type="ECO:0000256" key="7">
    <source>
        <dbReference type="ARBA" id="ARBA00022691"/>
    </source>
</evidence>
<evidence type="ECO:0000256" key="4">
    <source>
        <dbReference type="ARBA" id="ARBA00022490"/>
    </source>
</evidence>
<feature type="binding site" evidence="11">
    <location>
        <begin position="320"/>
        <end position="321"/>
    </location>
    <ligand>
        <name>pyridoxal 5'-phosphate</name>
        <dbReference type="ChEBI" id="CHEBI:597326"/>
    </ligand>
</feature>
<evidence type="ECO:0000313" key="12">
    <source>
        <dbReference type="EMBL" id="CAB3395237.1"/>
    </source>
</evidence>
<accession>A0A6F9EEF9</accession>
<feature type="binding site" evidence="11">
    <location>
        <position position="319"/>
    </location>
    <ligand>
        <name>substrate</name>
    </ligand>
</feature>
<name>A0A6F9EEF9_9BACL</name>
<dbReference type="GO" id="GO:0009102">
    <property type="term" value="P:biotin biosynthetic process"/>
    <property type="evidence" value="ECO:0007669"/>
    <property type="project" value="UniProtKB-UniRule"/>
</dbReference>
<feature type="modified residue" description="N6-(pyridoxal phosphate)lysine" evidence="11">
    <location>
        <position position="284"/>
    </location>
</feature>
<evidence type="ECO:0000313" key="13">
    <source>
        <dbReference type="Proteomes" id="UP000502196"/>
    </source>
</evidence>
<dbReference type="EMBL" id="LR792683">
    <property type="protein sequence ID" value="CAB3395237.1"/>
    <property type="molecule type" value="Genomic_DNA"/>
</dbReference>
<dbReference type="CDD" id="cd00610">
    <property type="entry name" value="OAT_like"/>
    <property type="match status" value="1"/>
</dbReference>
<comment type="subunit">
    <text evidence="3 11">Homodimer.</text>
</comment>
<dbReference type="UniPathway" id="UPA00078">
    <property type="reaction ID" value="UER00160"/>
</dbReference>
<feature type="site" description="Participates in the substrate recognition with KAPA and in a stacking interaction with the adenine ring of SAM" evidence="11">
    <location>
        <position position="19"/>
    </location>
</feature>
<dbReference type="HAMAP" id="MF_00834">
    <property type="entry name" value="BioA"/>
    <property type="match status" value="1"/>
</dbReference>
<comment type="subcellular location">
    <subcellularLocation>
        <location evidence="2 11">Cytoplasm</location>
    </subcellularLocation>
</comment>
<dbReference type="RefSeq" id="WP_170086250.1">
    <property type="nucleotide sequence ID" value="NZ_CP047972.1"/>
</dbReference>
<gene>
    <name evidence="12" type="primary">bioK</name>
    <name evidence="11" type="synonym">bioA</name>
    <name evidence="12" type="ORF">COOX1_2810</name>
</gene>
<dbReference type="AlphaFoldDB" id="A0A6F9EEF9"/>
<keyword evidence="9 11" id="KW-0663">Pyridoxal phosphate</keyword>
<dbReference type="GO" id="GO:0004015">
    <property type="term" value="F:adenosylmethionine-8-amino-7-oxononanoate transaminase activity"/>
    <property type="evidence" value="ECO:0007669"/>
    <property type="project" value="UniProtKB-UniRule"/>
</dbReference>
<dbReference type="Proteomes" id="UP000502196">
    <property type="component" value="Chromosome"/>
</dbReference>